<reference evidence="3 4" key="1">
    <citation type="submission" date="2021-05" db="EMBL/GenBank/DDBJ databases">
        <title>A Polyphasic approach of four new species of the genus Ohtaekwangia: Ohtaekwangia histidinii sp. nov., Ohtaekwangia cretensis sp. nov., Ohtaekwangia indiensis sp. nov., Ohtaekwangia reichenbachii sp. nov. from diverse environment.</title>
        <authorList>
            <person name="Octaviana S."/>
        </authorList>
    </citation>
    <scope>NUCLEOTIDE SEQUENCE [LARGE SCALE GENOMIC DNA]</scope>
    <source>
        <strain evidence="3 4">PWU20</strain>
    </source>
</reference>
<gene>
    <name evidence="3" type="ORF">KK060_14085</name>
</gene>
<feature type="signal peptide" evidence="1">
    <location>
        <begin position="1"/>
        <end position="21"/>
    </location>
</feature>
<name>A0ABS5VUI0_9BACT</name>
<organism evidence="3 4">
    <name type="scientific">Chryseosolibacter indicus</name>
    <dbReference type="NCBI Taxonomy" id="2782351"/>
    <lineage>
        <taxon>Bacteria</taxon>
        <taxon>Pseudomonadati</taxon>
        <taxon>Bacteroidota</taxon>
        <taxon>Cytophagia</taxon>
        <taxon>Cytophagales</taxon>
        <taxon>Chryseotaleaceae</taxon>
        <taxon>Chryseosolibacter</taxon>
    </lineage>
</organism>
<evidence type="ECO:0000313" key="4">
    <source>
        <dbReference type="Proteomes" id="UP000772618"/>
    </source>
</evidence>
<evidence type="ECO:0000259" key="2">
    <source>
        <dbReference type="Pfam" id="PF20243"/>
    </source>
</evidence>
<proteinExistence type="predicted"/>
<keyword evidence="4" id="KW-1185">Reference proteome</keyword>
<evidence type="ECO:0000313" key="3">
    <source>
        <dbReference type="EMBL" id="MBT1704419.1"/>
    </source>
</evidence>
<evidence type="ECO:0000256" key="1">
    <source>
        <dbReference type="SAM" id="SignalP"/>
    </source>
</evidence>
<feature type="domain" description="Copper-binding protein MbnP-like" evidence="2">
    <location>
        <begin position="30"/>
        <end position="237"/>
    </location>
</feature>
<accession>A0ABS5VUI0</accession>
<keyword evidence="1" id="KW-0732">Signal</keyword>
<dbReference type="PROSITE" id="PS51257">
    <property type="entry name" value="PROKAR_LIPOPROTEIN"/>
    <property type="match status" value="1"/>
</dbReference>
<dbReference type="InterPro" id="IPR046863">
    <property type="entry name" value="MbnP-like_dom"/>
</dbReference>
<dbReference type="RefSeq" id="WP_254154382.1">
    <property type="nucleotide sequence ID" value="NZ_JAHESD010000031.1"/>
</dbReference>
<sequence>MKTIYLINIILLSFLMMSCSDDDVTPGEKGSIVIEFDNRVGNTNLELYKDYINTNGETFNLTKLHYYISNIELRDINGKAFKVPQDSSYFLILEDDPESQKVRINNIPSGSYNEVTFTIGVDSLRSTMDISKRTGVLDPAQPQDGMYWSWNSGYIFFKMEGISPSAPADQENKFYYHIGGFGGYNSPTLNNIRKATISMGSARAEVKSGKVPQLHLHVDILQFFTPSITIAEHPNVMFADFSKTISANYVNMFKYDHVHN</sequence>
<dbReference type="Proteomes" id="UP000772618">
    <property type="component" value="Unassembled WGS sequence"/>
</dbReference>
<dbReference type="Pfam" id="PF20243">
    <property type="entry name" value="MbnP"/>
    <property type="match status" value="1"/>
</dbReference>
<dbReference type="EMBL" id="JAHESD010000031">
    <property type="protein sequence ID" value="MBT1704419.1"/>
    <property type="molecule type" value="Genomic_DNA"/>
</dbReference>
<protein>
    <recommendedName>
        <fullName evidence="2">Copper-binding protein MbnP-like domain-containing protein</fullName>
    </recommendedName>
</protein>
<feature type="chain" id="PRO_5047212594" description="Copper-binding protein MbnP-like domain-containing protein" evidence="1">
    <location>
        <begin position="22"/>
        <end position="260"/>
    </location>
</feature>
<comment type="caution">
    <text evidence="3">The sequence shown here is derived from an EMBL/GenBank/DDBJ whole genome shotgun (WGS) entry which is preliminary data.</text>
</comment>